<dbReference type="EMBL" id="JACBXV010000059">
    <property type="protein sequence ID" value="NYS69031.1"/>
    <property type="molecule type" value="Genomic_DNA"/>
</dbReference>
<dbReference type="AlphaFoldDB" id="A0A853ELS4"/>
<name>A0A853ELS4_9ACTO</name>
<organism evidence="2 3">
    <name type="scientific">Actinomyces bowdenii</name>
    <dbReference type="NCBI Taxonomy" id="131109"/>
    <lineage>
        <taxon>Bacteria</taxon>
        <taxon>Bacillati</taxon>
        <taxon>Actinomycetota</taxon>
        <taxon>Actinomycetes</taxon>
        <taxon>Actinomycetales</taxon>
        <taxon>Actinomycetaceae</taxon>
        <taxon>Actinomyces</taxon>
    </lineage>
</organism>
<reference evidence="2 3" key="1">
    <citation type="submission" date="2020-07" db="EMBL/GenBank/DDBJ databases">
        <title>MOT database genomes.</title>
        <authorList>
            <person name="Joseph S."/>
            <person name="Aduse-Opoku J."/>
            <person name="Hashim A."/>
            <person name="Wade W."/>
            <person name="Curtis M."/>
        </authorList>
    </citation>
    <scope>NUCLEOTIDE SEQUENCE [LARGE SCALE GENOMIC DNA]</scope>
    <source>
        <strain evidence="2 3">WMus004</strain>
    </source>
</reference>
<dbReference type="RefSeq" id="WP_179900335.1">
    <property type="nucleotide sequence ID" value="NZ_JACBXV010000059.1"/>
</dbReference>
<evidence type="ECO:0000313" key="2">
    <source>
        <dbReference type="EMBL" id="NYS69031.1"/>
    </source>
</evidence>
<feature type="region of interest" description="Disordered" evidence="1">
    <location>
        <begin position="91"/>
        <end position="110"/>
    </location>
</feature>
<comment type="caution">
    <text evidence="2">The sequence shown here is derived from an EMBL/GenBank/DDBJ whole genome shotgun (WGS) entry which is preliminary data.</text>
</comment>
<sequence>MGDMISNPRKRALALLRATVEKEMDPMGVEGNFVEIPSGPVVDLTSASGGVNSPDTWTSNLADAQNDAMKAEVGSLANAFLDIISAIDSERSGMEDMVDSESDEGRWPNA</sequence>
<evidence type="ECO:0000256" key="1">
    <source>
        <dbReference type="SAM" id="MobiDB-lite"/>
    </source>
</evidence>
<accession>A0A853ELS4</accession>
<protein>
    <submittedName>
        <fullName evidence="2">Uncharacterized protein</fullName>
    </submittedName>
</protein>
<gene>
    <name evidence="2" type="ORF">HZZ05_05780</name>
</gene>
<dbReference type="Proteomes" id="UP000572528">
    <property type="component" value="Unassembled WGS sequence"/>
</dbReference>
<proteinExistence type="predicted"/>
<evidence type="ECO:0000313" key="3">
    <source>
        <dbReference type="Proteomes" id="UP000572528"/>
    </source>
</evidence>